<reference evidence="3" key="1">
    <citation type="submission" date="2025-08" db="UniProtKB">
        <authorList>
            <consortium name="RefSeq"/>
        </authorList>
    </citation>
    <scope>IDENTIFICATION</scope>
    <source>
        <tissue evidence="3">Fruit stalk</tissue>
    </source>
</reference>
<evidence type="ECO:0000313" key="2">
    <source>
        <dbReference type="Proteomes" id="UP000515121"/>
    </source>
</evidence>
<dbReference type="GO" id="GO:0005886">
    <property type="term" value="C:plasma membrane"/>
    <property type="evidence" value="ECO:0007669"/>
    <property type="project" value="InterPro"/>
</dbReference>
<name>A0A6P5Y2U1_DURZI</name>
<dbReference type="KEGG" id="dzi:111287905"/>
<dbReference type="RefSeq" id="XP_022734331.1">
    <property type="nucleotide sequence ID" value="XM_022878596.1"/>
</dbReference>
<gene>
    <name evidence="3" type="primary">LOC111287905</name>
</gene>
<keyword evidence="2" id="KW-1185">Reference proteome</keyword>
<dbReference type="OrthoDB" id="689803at2759"/>
<dbReference type="AlphaFoldDB" id="A0A6P5Y2U1"/>
<evidence type="ECO:0000256" key="1">
    <source>
        <dbReference type="SAM" id="MobiDB-lite"/>
    </source>
</evidence>
<keyword evidence="3" id="KW-0418">Kinase</keyword>
<keyword evidence="3" id="KW-0808">Transferase</keyword>
<dbReference type="GO" id="GO:0016301">
    <property type="term" value="F:kinase activity"/>
    <property type="evidence" value="ECO:0007669"/>
    <property type="project" value="UniProtKB-KW"/>
</dbReference>
<dbReference type="PANTHER" id="PTHR33929:SF4">
    <property type="entry name" value="MEMBRANE-ASSOCIATED KINASE REGULATOR 5"/>
    <property type="match status" value="1"/>
</dbReference>
<accession>A0A6P5Y2U1</accession>
<feature type="region of interest" description="Disordered" evidence="1">
    <location>
        <begin position="63"/>
        <end position="86"/>
    </location>
</feature>
<dbReference type="InterPro" id="IPR039619">
    <property type="entry name" value="MAKR2/5"/>
</dbReference>
<dbReference type="PANTHER" id="PTHR33929">
    <property type="entry name" value="MEMBRANE-ASSOCIATED KINASE REGULATOR 2-RELATED"/>
    <property type="match status" value="1"/>
</dbReference>
<sequence length="396" mass="44432">MEGLNFLRFWKHSYGAHKENQNQPCCENSGTTEIPKSLIVSDHELDEGEDSFIDLELPIHEFDDKGNAHGNSHEENGVKDKKRFDSKEERAFHKPAKNVGDKELDLPQHTRSLSPNDHFSKRKIIPIEPSSKPQSLIALLKSAPKFRLFTLKKSESMANTCNTYAAEKTEFLGISMETPKHEKQGKSEHFKVKFKIEESSNLPIFTSENRLRKTKGKTEDSFSDYSSKRLSKDRIQKYLNLIKPLYVKVSKKNSQSDKTKVLGDLSMLSPVASPSTVYSMKEKQGNLSTGVKGVCKHLGKSRSASAASSPINRRDDTQLLQHDGIQSAILHCKKSFNSNRESSWLSRCTSDSSQEKLSNASSTDSSLLSRVTSNSSYEKLMDSARISSEEGTVFST</sequence>
<evidence type="ECO:0000313" key="3">
    <source>
        <dbReference type="RefSeq" id="XP_022734331.1"/>
    </source>
</evidence>
<proteinExistence type="predicted"/>
<protein>
    <submittedName>
        <fullName evidence="3">Probable membrane-associated kinase regulator 5</fullName>
    </submittedName>
</protein>
<dbReference type="GeneID" id="111287905"/>
<dbReference type="Proteomes" id="UP000515121">
    <property type="component" value="Unplaced"/>
</dbReference>
<organism evidence="2 3">
    <name type="scientific">Durio zibethinus</name>
    <name type="common">Durian</name>
    <dbReference type="NCBI Taxonomy" id="66656"/>
    <lineage>
        <taxon>Eukaryota</taxon>
        <taxon>Viridiplantae</taxon>
        <taxon>Streptophyta</taxon>
        <taxon>Embryophyta</taxon>
        <taxon>Tracheophyta</taxon>
        <taxon>Spermatophyta</taxon>
        <taxon>Magnoliopsida</taxon>
        <taxon>eudicotyledons</taxon>
        <taxon>Gunneridae</taxon>
        <taxon>Pentapetalae</taxon>
        <taxon>rosids</taxon>
        <taxon>malvids</taxon>
        <taxon>Malvales</taxon>
        <taxon>Malvaceae</taxon>
        <taxon>Helicteroideae</taxon>
        <taxon>Durio</taxon>
    </lineage>
</organism>